<feature type="binding site" evidence="3">
    <location>
        <position position="90"/>
    </location>
    <ligand>
        <name>substrate</name>
    </ligand>
</feature>
<dbReference type="HAMAP" id="MF_01678">
    <property type="entry name" value="Salvage_MtnA"/>
    <property type="match status" value="1"/>
</dbReference>
<comment type="caution">
    <text evidence="4">The sequence shown here is derived from an EMBL/GenBank/DDBJ whole genome shotgun (WGS) entry which is preliminary data.</text>
</comment>
<dbReference type="EMBL" id="AYSO01000017">
    <property type="protein sequence ID" value="KIE46034.1"/>
    <property type="molecule type" value="Genomic_DNA"/>
</dbReference>
<feature type="binding site" evidence="3">
    <location>
        <position position="197"/>
    </location>
    <ligand>
        <name>substrate</name>
    </ligand>
</feature>
<dbReference type="InterPro" id="IPR027363">
    <property type="entry name" value="M1Pi_N"/>
</dbReference>
<feature type="site" description="Transition state stabilizer" evidence="3">
    <location>
        <position position="158"/>
    </location>
</feature>
<dbReference type="UniPathway" id="UPA00904">
    <property type="reaction ID" value="UER00874"/>
</dbReference>
<proteinExistence type="inferred from homology"/>
<dbReference type="Gene3D" id="1.20.120.420">
    <property type="entry name" value="translation initiation factor eif-2b, domain 1"/>
    <property type="match status" value="1"/>
</dbReference>
<evidence type="ECO:0000256" key="1">
    <source>
        <dbReference type="ARBA" id="ARBA00023235"/>
    </source>
</evidence>
<dbReference type="GO" id="GO:0046523">
    <property type="term" value="F:S-methyl-5-thioribose-1-phosphate isomerase activity"/>
    <property type="evidence" value="ECO:0007669"/>
    <property type="project" value="UniProtKB-UniRule"/>
</dbReference>
<dbReference type="NCBIfam" id="TIGR00512">
    <property type="entry name" value="salvage_mtnA"/>
    <property type="match status" value="1"/>
</dbReference>
<dbReference type="EC" id="5.3.1.23" evidence="3"/>
<sequence length="350" mass="39062">MTNIATIEFKENKLFLIDQRKLPNSYEIFICTTYKDVDFAIKDMVVRGAPAIGVAAGYGILLAAKEFYKLSKNDFLANLEKACEVIYNSRPTAVNLMWAVNRMKKAIKRNEGKSIEEIYKFIEKEAHTILKEDVEINMTMAKHGNKIVPENATILTHCNAGALATAAYGTALGVIREAHYSGKNIFVYADETRPRFQGGKLTAWELVQEKIPSKLIPDSAAATLIRDKKIDLILVGADRIALNGDTANKIGTFMLSAIAKIYNIPFYIVAPTSTIDINTEHGELIEIEERNSEEVTHIDGKRILAEGIEIYNPAFDVTPNENITGIITEKGIIYKPFKENILKLNLTSMK</sequence>
<dbReference type="InterPro" id="IPR005251">
    <property type="entry name" value="IF-M1Pi"/>
</dbReference>
<dbReference type="FunFam" id="3.40.50.10470:FF:000006">
    <property type="entry name" value="Methylthioribose-1-phosphate isomerase"/>
    <property type="match status" value="1"/>
</dbReference>
<dbReference type="GO" id="GO:0019509">
    <property type="term" value="P:L-methionine salvage from methylthioadenosine"/>
    <property type="evidence" value="ECO:0007669"/>
    <property type="project" value="UniProtKB-UniRule"/>
</dbReference>
<accession>A0A0C1TZJ3</accession>
<dbReference type="InterPro" id="IPR042529">
    <property type="entry name" value="IF_2B-like_C"/>
</dbReference>
<feature type="binding site" evidence="3">
    <location>
        <begin position="248"/>
        <end position="249"/>
    </location>
    <ligand>
        <name>substrate</name>
    </ligand>
</feature>
<comment type="catalytic activity">
    <reaction evidence="2 3">
        <text>5-(methylsulfanyl)-alpha-D-ribose 1-phosphate = 5-(methylsulfanyl)-D-ribulose 1-phosphate</text>
        <dbReference type="Rhea" id="RHEA:19989"/>
        <dbReference type="ChEBI" id="CHEBI:58533"/>
        <dbReference type="ChEBI" id="CHEBI:58548"/>
        <dbReference type="EC" id="5.3.1.23"/>
    </reaction>
</comment>
<comment type="similarity">
    <text evidence="3">Belongs to the EIF-2B alpha/beta/delta subunits family. MtnA subfamily.</text>
</comment>
<feature type="binding site" evidence="3">
    <location>
        <begin position="47"/>
        <end position="49"/>
    </location>
    <ligand>
        <name>substrate</name>
    </ligand>
</feature>
<keyword evidence="1 3" id="KW-0413">Isomerase</keyword>
<dbReference type="InterPro" id="IPR011559">
    <property type="entry name" value="Initiation_fac_2B_a/b/d"/>
</dbReference>
<comment type="pathway">
    <text evidence="3">Amino-acid biosynthesis; L-methionine biosynthesis via salvage pathway; L-methionine from S-methyl-5-thio-alpha-D-ribose 1-phosphate: step 1/6.</text>
</comment>
<keyword evidence="5" id="KW-1185">Reference proteome</keyword>
<dbReference type="NCBIfam" id="NF004326">
    <property type="entry name" value="PRK05720.1"/>
    <property type="match status" value="1"/>
</dbReference>
<dbReference type="Pfam" id="PF01008">
    <property type="entry name" value="IF-2B"/>
    <property type="match status" value="1"/>
</dbReference>
<protein>
    <recommendedName>
        <fullName evidence="3">Methylthioribose-1-phosphate isomerase</fullName>
        <shortName evidence="3">M1Pi</shortName>
        <shortName evidence="3">MTR-1-P isomerase</shortName>
        <ecNumber evidence="3">5.3.1.23</ecNumber>
    </recommendedName>
    <alternativeName>
        <fullName evidence="3">S-methyl-5-thioribose-1-phosphate isomerase</fullName>
    </alternativeName>
</protein>
<organism evidence="4 5">
    <name type="scientific">Clostridium argentinense CDC 2741</name>
    <dbReference type="NCBI Taxonomy" id="1418104"/>
    <lineage>
        <taxon>Bacteria</taxon>
        <taxon>Bacillati</taxon>
        <taxon>Bacillota</taxon>
        <taxon>Clostridia</taxon>
        <taxon>Eubacteriales</taxon>
        <taxon>Clostridiaceae</taxon>
        <taxon>Clostridium</taxon>
    </lineage>
</organism>
<dbReference type="InterPro" id="IPR000649">
    <property type="entry name" value="IF-2B-related"/>
</dbReference>
<feature type="active site" description="Proton donor" evidence="3">
    <location>
        <position position="238"/>
    </location>
</feature>
<reference evidence="4 5" key="1">
    <citation type="journal article" date="2015" name="Infect. Genet. Evol.">
        <title>Genomic sequences of six botulinum neurotoxin-producing strains representing three clostridial species illustrate the mobility and diversity of botulinum neurotoxin genes.</title>
        <authorList>
            <person name="Smith T.J."/>
            <person name="Hill K.K."/>
            <person name="Xie G."/>
            <person name="Foley B.T."/>
            <person name="Williamson C.H."/>
            <person name="Foster J.T."/>
            <person name="Johnson S.L."/>
            <person name="Chertkov O."/>
            <person name="Teshima H."/>
            <person name="Gibbons H.S."/>
            <person name="Johnsky L.A."/>
            <person name="Karavis M.A."/>
            <person name="Smith L.A."/>
        </authorList>
    </citation>
    <scope>NUCLEOTIDE SEQUENCE [LARGE SCALE GENOMIC DNA]</scope>
    <source>
        <strain evidence="4 5">CDC 2741</strain>
    </source>
</reference>
<keyword evidence="3" id="KW-0486">Methionine biosynthesis</keyword>
<evidence type="ECO:0000313" key="4">
    <source>
        <dbReference type="EMBL" id="KIE46034.1"/>
    </source>
</evidence>
<dbReference type="InterPro" id="IPR037171">
    <property type="entry name" value="NagB/RpiA_transferase-like"/>
</dbReference>
<name>A0A0C1TZJ3_9CLOT</name>
<dbReference type="OrthoDB" id="9803436at2"/>
<evidence type="ECO:0000313" key="5">
    <source>
        <dbReference type="Proteomes" id="UP000031366"/>
    </source>
</evidence>
<dbReference type="Gene3D" id="3.40.50.10470">
    <property type="entry name" value="Translation initiation factor eif-2b, domain 2"/>
    <property type="match status" value="1"/>
</dbReference>
<dbReference type="PANTHER" id="PTHR43475">
    <property type="entry name" value="METHYLTHIORIBOSE-1-PHOSPHATE ISOMERASE"/>
    <property type="match status" value="1"/>
</dbReference>
<dbReference type="SUPFAM" id="SSF100950">
    <property type="entry name" value="NagB/RpiA/CoA transferase-like"/>
    <property type="match status" value="1"/>
</dbReference>
<evidence type="ECO:0000256" key="2">
    <source>
        <dbReference type="ARBA" id="ARBA00052401"/>
    </source>
</evidence>
<dbReference type="AlphaFoldDB" id="A0A0C1TZJ3"/>
<dbReference type="NCBIfam" id="TIGR00524">
    <property type="entry name" value="eIF-2B_rel"/>
    <property type="match status" value="1"/>
</dbReference>
<dbReference type="Proteomes" id="UP000031366">
    <property type="component" value="Unassembled WGS sequence"/>
</dbReference>
<dbReference type="STRING" id="29341.RSJ17_15805"/>
<gene>
    <name evidence="3 4" type="primary">mtnA</name>
    <name evidence="4" type="ORF">U732_1943</name>
</gene>
<comment type="function">
    <text evidence="3">Catalyzes the interconversion of methylthioribose-1-phosphate (MTR-1-P) into methylthioribulose-1-phosphate (MTRu-1-P).</text>
</comment>
<dbReference type="PANTHER" id="PTHR43475:SF1">
    <property type="entry name" value="METHYLTHIORIBOSE-1-PHOSPHATE ISOMERASE"/>
    <property type="match status" value="1"/>
</dbReference>
<dbReference type="FunFam" id="1.20.120.420:FF:000003">
    <property type="entry name" value="Methylthioribose-1-phosphate isomerase"/>
    <property type="match status" value="1"/>
</dbReference>
<evidence type="ECO:0000256" key="3">
    <source>
        <dbReference type="HAMAP-Rule" id="MF_01678"/>
    </source>
</evidence>
<keyword evidence="3" id="KW-0028">Amino-acid biosynthesis</keyword>